<comment type="caution">
    <text evidence="2">The sequence shown here is derived from an EMBL/GenBank/DDBJ whole genome shotgun (WGS) entry which is preliminary data.</text>
</comment>
<gene>
    <name evidence="2" type="ORF">HPB48_017457</name>
</gene>
<name>A0A9J6FJY9_HAELO</name>
<dbReference type="OrthoDB" id="6509835at2759"/>
<evidence type="ECO:0000256" key="1">
    <source>
        <dbReference type="SAM" id="SignalP"/>
    </source>
</evidence>
<keyword evidence="1" id="KW-0732">Signal</keyword>
<dbReference type="VEuPathDB" id="VectorBase:HLOH_041580"/>
<feature type="chain" id="PRO_5039948225" evidence="1">
    <location>
        <begin position="23"/>
        <end position="231"/>
    </location>
</feature>
<evidence type="ECO:0000313" key="3">
    <source>
        <dbReference type="Proteomes" id="UP000821853"/>
    </source>
</evidence>
<dbReference type="Proteomes" id="UP000821853">
    <property type="component" value="Chromosome 2"/>
</dbReference>
<reference evidence="2 3" key="1">
    <citation type="journal article" date="2020" name="Cell">
        <title>Large-Scale Comparative Analyses of Tick Genomes Elucidate Their Genetic Diversity and Vector Capacities.</title>
        <authorList>
            <consortium name="Tick Genome and Microbiome Consortium (TIGMIC)"/>
            <person name="Jia N."/>
            <person name="Wang J."/>
            <person name="Shi W."/>
            <person name="Du L."/>
            <person name="Sun Y."/>
            <person name="Zhan W."/>
            <person name="Jiang J.F."/>
            <person name="Wang Q."/>
            <person name="Zhang B."/>
            <person name="Ji P."/>
            <person name="Bell-Sakyi L."/>
            <person name="Cui X.M."/>
            <person name="Yuan T.T."/>
            <person name="Jiang B.G."/>
            <person name="Yang W.F."/>
            <person name="Lam T.T."/>
            <person name="Chang Q.C."/>
            <person name="Ding S.J."/>
            <person name="Wang X.J."/>
            <person name="Zhu J.G."/>
            <person name="Ruan X.D."/>
            <person name="Zhao L."/>
            <person name="Wei J.T."/>
            <person name="Ye R.Z."/>
            <person name="Que T.C."/>
            <person name="Du C.H."/>
            <person name="Zhou Y.H."/>
            <person name="Cheng J.X."/>
            <person name="Dai P.F."/>
            <person name="Guo W.B."/>
            <person name="Han X.H."/>
            <person name="Huang E.J."/>
            <person name="Li L.F."/>
            <person name="Wei W."/>
            <person name="Gao Y.C."/>
            <person name="Liu J.Z."/>
            <person name="Shao H.Z."/>
            <person name="Wang X."/>
            <person name="Wang C.C."/>
            <person name="Yang T.C."/>
            <person name="Huo Q.B."/>
            <person name="Li W."/>
            <person name="Chen H.Y."/>
            <person name="Chen S.E."/>
            <person name="Zhou L.G."/>
            <person name="Ni X.B."/>
            <person name="Tian J.H."/>
            <person name="Sheng Y."/>
            <person name="Liu T."/>
            <person name="Pan Y.S."/>
            <person name="Xia L.Y."/>
            <person name="Li J."/>
            <person name="Zhao F."/>
            <person name="Cao W.C."/>
        </authorList>
    </citation>
    <scope>NUCLEOTIDE SEQUENCE [LARGE SCALE GENOMIC DNA]</scope>
    <source>
        <strain evidence="2">HaeL-2018</strain>
    </source>
</reference>
<accession>A0A9J6FJY9</accession>
<feature type="signal peptide" evidence="1">
    <location>
        <begin position="1"/>
        <end position="22"/>
    </location>
</feature>
<keyword evidence="3" id="KW-1185">Reference proteome</keyword>
<dbReference type="EMBL" id="JABSTR010000004">
    <property type="protein sequence ID" value="KAH9366558.1"/>
    <property type="molecule type" value="Genomic_DNA"/>
</dbReference>
<dbReference type="OMA" id="PSGAYCE"/>
<organism evidence="2 3">
    <name type="scientific">Haemaphysalis longicornis</name>
    <name type="common">Bush tick</name>
    <dbReference type="NCBI Taxonomy" id="44386"/>
    <lineage>
        <taxon>Eukaryota</taxon>
        <taxon>Metazoa</taxon>
        <taxon>Ecdysozoa</taxon>
        <taxon>Arthropoda</taxon>
        <taxon>Chelicerata</taxon>
        <taxon>Arachnida</taxon>
        <taxon>Acari</taxon>
        <taxon>Parasitiformes</taxon>
        <taxon>Ixodida</taxon>
        <taxon>Ixodoidea</taxon>
        <taxon>Ixodidae</taxon>
        <taxon>Haemaphysalinae</taxon>
        <taxon>Haemaphysalis</taxon>
    </lineage>
</organism>
<proteinExistence type="predicted"/>
<protein>
    <submittedName>
        <fullName evidence="2">Uncharacterized protein</fullName>
    </submittedName>
</protein>
<dbReference type="AlphaFoldDB" id="A0A9J6FJY9"/>
<sequence>MAAAHLKAVLLWRLRLSGIALALDPRTTEFLWKSLLPRLPKSKCGNTSVKTGLVVLGGARLPDDVANVLQKGPKFSLEPKIPAHELLTLNRRIADKVEDEGRERCLLEGVDSLRRAVSKGSTAPAGSTQGVVKYFQNNDLVLLQADKDGGFVVLPSGAYCEKALQAVKKNFSPRKAVPSKGTAFLSLEGEPLGTEDNRQRVKSYPSQLLFLIAGSFWWNVTPGTAATGECS</sequence>
<evidence type="ECO:0000313" key="2">
    <source>
        <dbReference type="EMBL" id="KAH9366558.1"/>
    </source>
</evidence>